<accession>A0ABQ5RQQ8</accession>
<proteinExistence type="predicted"/>
<dbReference type="Proteomes" id="UP001165090">
    <property type="component" value="Unassembled WGS sequence"/>
</dbReference>
<gene>
    <name evidence="2" type="ORF">VaNZ11_001511</name>
</gene>
<evidence type="ECO:0000313" key="2">
    <source>
        <dbReference type="EMBL" id="GLI59584.1"/>
    </source>
</evidence>
<sequence length="109" mass="12056">MSSMSRNALPRNGLRRPTRPPRLTSCRVPKRRQASQQQPLPLTNCAVINSAPTSSHAPVSSPHPYRGPQRHQHLDPQLEVRQEPQQVEDLSVLAVARASTLDTGLTARP</sequence>
<feature type="region of interest" description="Disordered" evidence="1">
    <location>
        <begin position="1"/>
        <end position="77"/>
    </location>
</feature>
<comment type="caution">
    <text evidence="2">The sequence shown here is derived from an EMBL/GenBank/DDBJ whole genome shotgun (WGS) entry which is preliminary data.</text>
</comment>
<protein>
    <submittedName>
        <fullName evidence="2">Uncharacterized protein</fullName>
    </submittedName>
</protein>
<evidence type="ECO:0000256" key="1">
    <source>
        <dbReference type="SAM" id="MobiDB-lite"/>
    </source>
</evidence>
<name>A0ABQ5RQQ8_9CHLO</name>
<evidence type="ECO:0000313" key="3">
    <source>
        <dbReference type="Proteomes" id="UP001165090"/>
    </source>
</evidence>
<reference evidence="2 3" key="1">
    <citation type="journal article" date="2023" name="IScience">
        <title>Expanded male sex-determining region conserved during the evolution of homothallism in the green alga Volvox.</title>
        <authorList>
            <person name="Yamamoto K."/>
            <person name="Matsuzaki R."/>
            <person name="Mahakham W."/>
            <person name="Heman W."/>
            <person name="Sekimoto H."/>
            <person name="Kawachi M."/>
            <person name="Minakuchi Y."/>
            <person name="Toyoda A."/>
            <person name="Nozaki H."/>
        </authorList>
    </citation>
    <scope>NUCLEOTIDE SEQUENCE [LARGE SCALE GENOMIC DNA]</scope>
    <source>
        <strain evidence="2 3">NIES-4468</strain>
    </source>
</reference>
<feature type="compositionally biased region" description="Polar residues" evidence="1">
    <location>
        <begin position="34"/>
        <end position="58"/>
    </location>
</feature>
<dbReference type="EMBL" id="BSDZ01000004">
    <property type="protein sequence ID" value="GLI59584.1"/>
    <property type="molecule type" value="Genomic_DNA"/>
</dbReference>
<keyword evidence="3" id="KW-1185">Reference proteome</keyword>
<organism evidence="2 3">
    <name type="scientific">Volvox africanus</name>
    <dbReference type="NCBI Taxonomy" id="51714"/>
    <lineage>
        <taxon>Eukaryota</taxon>
        <taxon>Viridiplantae</taxon>
        <taxon>Chlorophyta</taxon>
        <taxon>core chlorophytes</taxon>
        <taxon>Chlorophyceae</taxon>
        <taxon>CS clade</taxon>
        <taxon>Chlamydomonadales</taxon>
        <taxon>Volvocaceae</taxon>
        <taxon>Volvox</taxon>
    </lineage>
</organism>